<protein>
    <submittedName>
        <fullName evidence="1">Uncharacterized protein</fullName>
    </submittedName>
</protein>
<keyword evidence="2" id="KW-1185">Reference proteome</keyword>
<evidence type="ECO:0000313" key="1">
    <source>
        <dbReference type="EMBL" id="GAU28524.1"/>
    </source>
</evidence>
<proteinExistence type="predicted"/>
<sequence length="69" mass="7601">MVDLRASIDEHSCWSIGHGRNVHAWTNCWIAPGLCITNLDVVILAAMINVTVAELVDAAGSWNWLILQD</sequence>
<dbReference type="EMBL" id="DF973374">
    <property type="protein sequence ID" value="GAU28524.1"/>
    <property type="molecule type" value="Genomic_DNA"/>
</dbReference>
<name>A0A2Z6M7T3_TRISU</name>
<dbReference type="Proteomes" id="UP000242715">
    <property type="component" value="Unassembled WGS sequence"/>
</dbReference>
<gene>
    <name evidence="1" type="ORF">TSUD_156810</name>
</gene>
<dbReference type="AlphaFoldDB" id="A0A2Z6M7T3"/>
<evidence type="ECO:0000313" key="2">
    <source>
        <dbReference type="Proteomes" id="UP000242715"/>
    </source>
</evidence>
<accession>A0A2Z6M7T3</accession>
<reference evidence="2" key="1">
    <citation type="journal article" date="2017" name="Front. Plant Sci.">
        <title>Climate Clever Clovers: New Paradigm to Reduce the Environmental Footprint of Ruminants by Breeding Low Methanogenic Forages Utilizing Haplotype Variation.</title>
        <authorList>
            <person name="Kaur P."/>
            <person name="Appels R."/>
            <person name="Bayer P.E."/>
            <person name="Keeble-Gagnere G."/>
            <person name="Wang J."/>
            <person name="Hirakawa H."/>
            <person name="Shirasawa K."/>
            <person name="Vercoe P."/>
            <person name="Stefanova K."/>
            <person name="Durmic Z."/>
            <person name="Nichols P."/>
            <person name="Revell C."/>
            <person name="Isobe S.N."/>
            <person name="Edwards D."/>
            <person name="Erskine W."/>
        </authorList>
    </citation>
    <scope>NUCLEOTIDE SEQUENCE [LARGE SCALE GENOMIC DNA]</scope>
    <source>
        <strain evidence="2">cv. Daliak</strain>
    </source>
</reference>
<organism evidence="1 2">
    <name type="scientific">Trifolium subterraneum</name>
    <name type="common">Subterranean clover</name>
    <dbReference type="NCBI Taxonomy" id="3900"/>
    <lineage>
        <taxon>Eukaryota</taxon>
        <taxon>Viridiplantae</taxon>
        <taxon>Streptophyta</taxon>
        <taxon>Embryophyta</taxon>
        <taxon>Tracheophyta</taxon>
        <taxon>Spermatophyta</taxon>
        <taxon>Magnoliopsida</taxon>
        <taxon>eudicotyledons</taxon>
        <taxon>Gunneridae</taxon>
        <taxon>Pentapetalae</taxon>
        <taxon>rosids</taxon>
        <taxon>fabids</taxon>
        <taxon>Fabales</taxon>
        <taxon>Fabaceae</taxon>
        <taxon>Papilionoideae</taxon>
        <taxon>50 kb inversion clade</taxon>
        <taxon>NPAAA clade</taxon>
        <taxon>Hologalegina</taxon>
        <taxon>IRL clade</taxon>
        <taxon>Trifolieae</taxon>
        <taxon>Trifolium</taxon>
    </lineage>
</organism>